<keyword evidence="4" id="KW-1185">Reference proteome</keyword>
<sequence>MRRLMSMTSSFSTWGSRWPLAASLRAGWMLLLVGLLVLQAAPGVKSHGRITFPPPRALIGETDPTATNYPITGGAAHAMVPGVPATRCGGIDKAHSSTPVSHIAPGILDVQYRITANHEGMAVLSLSRDEQTWVPLTEPFAVQGGDHTVRVNIPTSWEGSAILRWFWKARITPELYMNCADILIAMNDTSATNAVALPPTAPEQNAVGSPPHFPPVADPIPTITAKLPHPGFATAEEERQAALLFADAAGLTDEIVMAAAVSPPATAFPSASPVPAKASLASSTITTVSSRSWPSFSPATMMSASNTAANAAAMNTALSSVWLTPMSLPTPLPPNTAFGARAAPAAPFASPAPATPPLAAPQPPLKQNAPSPFPVRSDPLTNPGTLTAPVGEVRINGAMTRVLGPATSTSLLSSLPSASAVVPRFAATAAPAPSTSVSPPPPFAQRATPQSSRSRENPAVPTVTATTTTITTTAASRANGTTTATNVSTTTAPSQPPTADPANRETAGDVLPADAPPAEPASDTPPPVSVAADDLPNGTVLASDPPMPGAGASNMRAPPAVRTAGDPGVSGLTADLVPPPPSPADDSSIRAMGQMTMVNAMAAALARSKGTPTGSALSTLDPSGSAAPNAARNARSIPGMPGMPGAGPWHRRYRRDAVPCGPQ</sequence>
<proteinExistence type="predicted"/>
<evidence type="ECO:0000313" key="3">
    <source>
        <dbReference type="EMBL" id="RKO99969.1"/>
    </source>
</evidence>
<dbReference type="InterPro" id="IPR004302">
    <property type="entry name" value="Cellulose/chitin-bd_N"/>
</dbReference>
<reference evidence="4" key="1">
    <citation type="journal article" date="2018" name="Nat. Microbiol.">
        <title>Leveraging single-cell genomics to expand the fungal tree of life.</title>
        <authorList>
            <person name="Ahrendt S.R."/>
            <person name="Quandt C.A."/>
            <person name="Ciobanu D."/>
            <person name="Clum A."/>
            <person name="Salamov A."/>
            <person name="Andreopoulos B."/>
            <person name="Cheng J.F."/>
            <person name="Woyke T."/>
            <person name="Pelin A."/>
            <person name="Henrissat B."/>
            <person name="Reynolds N.K."/>
            <person name="Benny G.L."/>
            <person name="Smith M.E."/>
            <person name="James T.Y."/>
            <person name="Grigoriev I.V."/>
        </authorList>
    </citation>
    <scope>NUCLEOTIDE SEQUENCE [LARGE SCALE GENOMIC DNA]</scope>
    <source>
        <strain evidence="4">ATCC 52028</strain>
    </source>
</reference>
<dbReference type="AlphaFoldDB" id="A0A4P9X4H7"/>
<feature type="region of interest" description="Disordered" evidence="1">
    <location>
        <begin position="607"/>
        <end position="663"/>
    </location>
</feature>
<dbReference type="Pfam" id="PF03067">
    <property type="entry name" value="LPMO_10"/>
    <property type="match status" value="1"/>
</dbReference>
<evidence type="ECO:0000256" key="1">
    <source>
        <dbReference type="SAM" id="MobiDB-lite"/>
    </source>
</evidence>
<feature type="domain" description="Chitin-binding type-4" evidence="2">
    <location>
        <begin position="86"/>
        <end position="182"/>
    </location>
</feature>
<feature type="compositionally biased region" description="Pro residues" evidence="1">
    <location>
        <begin position="353"/>
        <end position="364"/>
    </location>
</feature>
<gene>
    <name evidence="3" type="ORF">CXG81DRAFT_20004</name>
</gene>
<accession>A0A4P9X4H7</accession>
<feature type="compositionally biased region" description="Pro residues" evidence="1">
    <location>
        <begin position="514"/>
        <end position="528"/>
    </location>
</feature>
<feature type="region of interest" description="Disordered" evidence="1">
    <location>
        <begin position="348"/>
        <end position="371"/>
    </location>
</feature>
<dbReference type="OrthoDB" id="2342176at2759"/>
<feature type="compositionally biased region" description="Polar residues" evidence="1">
    <location>
        <begin position="610"/>
        <end position="621"/>
    </location>
</feature>
<feature type="compositionally biased region" description="Low complexity" evidence="1">
    <location>
        <begin position="458"/>
        <end position="493"/>
    </location>
</feature>
<dbReference type="Proteomes" id="UP000274922">
    <property type="component" value="Unassembled WGS sequence"/>
</dbReference>
<feature type="region of interest" description="Disordered" evidence="1">
    <location>
        <begin position="430"/>
        <end position="588"/>
    </location>
</feature>
<organism evidence="3 4">
    <name type="scientific">Caulochytrium protostelioides</name>
    <dbReference type="NCBI Taxonomy" id="1555241"/>
    <lineage>
        <taxon>Eukaryota</taxon>
        <taxon>Fungi</taxon>
        <taxon>Fungi incertae sedis</taxon>
        <taxon>Chytridiomycota</taxon>
        <taxon>Chytridiomycota incertae sedis</taxon>
        <taxon>Chytridiomycetes</taxon>
        <taxon>Caulochytriales</taxon>
        <taxon>Caulochytriaceae</taxon>
        <taxon>Caulochytrium</taxon>
    </lineage>
</organism>
<feature type="compositionally biased region" description="Low complexity" evidence="1">
    <location>
        <begin position="622"/>
        <end position="640"/>
    </location>
</feature>
<dbReference type="EMBL" id="ML014243">
    <property type="protein sequence ID" value="RKO99969.1"/>
    <property type="molecule type" value="Genomic_DNA"/>
</dbReference>
<protein>
    <recommendedName>
        <fullName evidence="2">Chitin-binding type-4 domain-containing protein</fullName>
    </recommendedName>
</protein>
<evidence type="ECO:0000313" key="4">
    <source>
        <dbReference type="Proteomes" id="UP000274922"/>
    </source>
</evidence>
<dbReference type="Gene3D" id="2.70.50.70">
    <property type="match status" value="1"/>
</dbReference>
<evidence type="ECO:0000259" key="2">
    <source>
        <dbReference type="Pfam" id="PF03067"/>
    </source>
</evidence>
<name>A0A4P9X4H7_9FUNG</name>